<name>E4XZ90_OIKDI</name>
<evidence type="ECO:0000256" key="4">
    <source>
        <dbReference type="ARBA" id="ARBA00022989"/>
    </source>
</evidence>
<dbReference type="OrthoDB" id="10033535at2759"/>
<reference evidence="7" key="1">
    <citation type="journal article" date="2010" name="Science">
        <title>Plasticity of animal genome architecture unmasked by rapid evolution of a pelagic tunicate.</title>
        <authorList>
            <person name="Denoeud F."/>
            <person name="Henriet S."/>
            <person name="Mungpakdee S."/>
            <person name="Aury J.M."/>
            <person name="Da Silva C."/>
            <person name="Brinkmann H."/>
            <person name="Mikhaleva J."/>
            <person name="Olsen L.C."/>
            <person name="Jubin C."/>
            <person name="Canestro C."/>
            <person name="Bouquet J.M."/>
            <person name="Danks G."/>
            <person name="Poulain J."/>
            <person name="Campsteijn C."/>
            <person name="Adamski M."/>
            <person name="Cross I."/>
            <person name="Yadetie F."/>
            <person name="Muffato M."/>
            <person name="Louis A."/>
            <person name="Butcher S."/>
            <person name="Tsagkogeorga G."/>
            <person name="Konrad A."/>
            <person name="Singh S."/>
            <person name="Jensen M.F."/>
            <person name="Cong E.H."/>
            <person name="Eikeseth-Otteraa H."/>
            <person name="Noel B."/>
            <person name="Anthouard V."/>
            <person name="Porcel B.M."/>
            <person name="Kachouri-Lafond R."/>
            <person name="Nishino A."/>
            <person name="Ugolini M."/>
            <person name="Chourrout P."/>
            <person name="Nishida H."/>
            <person name="Aasland R."/>
            <person name="Huzurbazar S."/>
            <person name="Westhof E."/>
            <person name="Delsuc F."/>
            <person name="Lehrach H."/>
            <person name="Reinhardt R."/>
            <person name="Weissenbach J."/>
            <person name="Roy S.W."/>
            <person name="Artiguenave F."/>
            <person name="Postlethwait J.H."/>
            <person name="Manak J.R."/>
            <person name="Thompson E.M."/>
            <person name="Jaillon O."/>
            <person name="Du Pasquier L."/>
            <person name="Boudinot P."/>
            <person name="Liberles D.A."/>
            <person name="Volff J.N."/>
            <person name="Philippe H."/>
            <person name="Lenhard B."/>
            <person name="Roest Crollius H."/>
            <person name="Wincker P."/>
            <person name="Chourrout D."/>
        </authorList>
    </citation>
    <scope>NUCLEOTIDE SEQUENCE [LARGE SCALE GENOMIC DNA]</scope>
</reference>
<dbReference type="GO" id="GO:0005886">
    <property type="term" value="C:plasma membrane"/>
    <property type="evidence" value="ECO:0007669"/>
    <property type="project" value="TreeGrafter"/>
</dbReference>
<dbReference type="PANTHER" id="PTHR19282:SF521">
    <property type="entry name" value="IP01817P-RELATED"/>
    <property type="match status" value="1"/>
</dbReference>
<comment type="subcellular location">
    <subcellularLocation>
        <location evidence="1 6">Membrane</location>
        <topology evidence="1 6">Multi-pass membrane protein</topology>
    </subcellularLocation>
</comment>
<evidence type="ECO:0000256" key="1">
    <source>
        <dbReference type="ARBA" id="ARBA00004141"/>
    </source>
</evidence>
<accession>E4XZ90</accession>
<keyword evidence="8" id="KW-1185">Reference proteome</keyword>
<evidence type="ECO:0000256" key="2">
    <source>
        <dbReference type="ARBA" id="ARBA00006840"/>
    </source>
</evidence>
<dbReference type="PRINTS" id="PR00259">
    <property type="entry name" value="TMFOUR"/>
</dbReference>
<sequence length="272" mass="29666">MSELSACGKIIKYLLLLFNLILLISGIALICTGVAVSVKFSIPMHFVANHQSDRTLASVASAFSSAPTLLMLSGVIVVIITIFGCLGATKEGPCLIGTFAVLLFIACITEFSAAGGIASWRKLDENADQKISEAFDKLIIDYNDTDFKESNMIDTIQIMFKCCGNSDLNDWEKSEWSKSKGDPDKHFPLSCCGLDKHDEENAEKLCSKDMVQEKHKQGCKIVFQTSVQDNAGIIIGSGVTMGVIQIFGVIFSCIFIKQLRAGAGYQPQYNTY</sequence>
<dbReference type="Gene3D" id="1.10.1450.10">
    <property type="entry name" value="Tetraspanin"/>
    <property type="match status" value="1"/>
</dbReference>
<evidence type="ECO:0000256" key="5">
    <source>
        <dbReference type="ARBA" id="ARBA00023136"/>
    </source>
</evidence>
<evidence type="ECO:0000313" key="7">
    <source>
        <dbReference type="EMBL" id="CBY14952.1"/>
    </source>
</evidence>
<dbReference type="PANTHER" id="PTHR19282">
    <property type="entry name" value="TETRASPANIN"/>
    <property type="match status" value="1"/>
</dbReference>
<evidence type="ECO:0000256" key="6">
    <source>
        <dbReference type="RuleBase" id="RU361218"/>
    </source>
</evidence>
<feature type="transmembrane region" description="Helical" evidence="6">
    <location>
        <begin position="95"/>
        <end position="120"/>
    </location>
</feature>
<gene>
    <name evidence="7" type="ORF">GSOID_T00010049001</name>
</gene>
<dbReference type="PIRSF" id="PIRSF002419">
    <property type="entry name" value="Tetraspanin"/>
    <property type="match status" value="1"/>
</dbReference>
<proteinExistence type="inferred from homology"/>
<dbReference type="InterPro" id="IPR000301">
    <property type="entry name" value="Tetraspanin_animals"/>
</dbReference>
<dbReference type="Proteomes" id="UP000001307">
    <property type="component" value="Unassembled WGS sequence"/>
</dbReference>
<dbReference type="EMBL" id="FN653385">
    <property type="protein sequence ID" value="CBY14952.1"/>
    <property type="molecule type" value="Genomic_DNA"/>
</dbReference>
<dbReference type="SUPFAM" id="SSF48652">
    <property type="entry name" value="Tetraspanin"/>
    <property type="match status" value="1"/>
</dbReference>
<keyword evidence="4 6" id="KW-1133">Transmembrane helix</keyword>
<protein>
    <recommendedName>
        <fullName evidence="6">Tetraspanin</fullName>
    </recommendedName>
</protein>
<dbReference type="InterPro" id="IPR018499">
    <property type="entry name" value="Tetraspanin/Peripherin"/>
</dbReference>
<feature type="transmembrane region" description="Helical" evidence="6">
    <location>
        <begin position="233"/>
        <end position="256"/>
    </location>
</feature>
<keyword evidence="5 6" id="KW-0472">Membrane</keyword>
<evidence type="ECO:0000313" key="8">
    <source>
        <dbReference type="Proteomes" id="UP000001307"/>
    </source>
</evidence>
<dbReference type="InParanoid" id="E4XZ90"/>
<dbReference type="CDD" id="cd03127">
    <property type="entry name" value="tetraspanin_LEL"/>
    <property type="match status" value="1"/>
</dbReference>
<comment type="similarity">
    <text evidence="2 6">Belongs to the tetraspanin (TM4SF) family.</text>
</comment>
<keyword evidence="3 6" id="KW-0812">Transmembrane</keyword>
<dbReference type="InterPro" id="IPR008952">
    <property type="entry name" value="Tetraspanin_EC2_sf"/>
</dbReference>
<dbReference type="AlphaFoldDB" id="E4XZ90"/>
<feature type="transmembrane region" description="Helical" evidence="6">
    <location>
        <begin position="56"/>
        <end position="83"/>
    </location>
</feature>
<feature type="transmembrane region" description="Helical" evidence="6">
    <location>
        <begin position="12"/>
        <end position="36"/>
    </location>
</feature>
<organism evidence="7">
    <name type="scientific">Oikopleura dioica</name>
    <name type="common">Tunicate</name>
    <dbReference type="NCBI Taxonomy" id="34765"/>
    <lineage>
        <taxon>Eukaryota</taxon>
        <taxon>Metazoa</taxon>
        <taxon>Chordata</taxon>
        <taxon>Tunicata</taxon>
        <taxon>Appendicularia</taxon>
        <taxon>Copelata</taxon>
        <taxon>Oikopleuridae</taxon>
        <taxon>Oikopleura</taxon>
    </lineage>
</organism>
<dbReference type="Pfam" id="PF00335">
    <property type="entry name" value="Tetraspanin"/>
    <property type="match status" value="1"/>
</dbReference>
<evidence type="ECO:0000256" key="3">
    <source>
        <dbReference type="ARBA" id="ARBA00022692"/>
    </source>
</evidence>